<reference evidence="2" key="1">
    <citation type="submission" date="2013-06" db="EMBL/GenBank/DDBJ databases">
        <authorList>
            <person name="Zhao Q."/>
        </authorList>
    </citation>
    <scope>NUCLEOTIDE SEQUENCE</scope>
    <source>
        <strain evidence="2">cv. W1943</strain>
    </source>
</reference>
<dbReference type="PANTHER" id="PTHR34835:SF81">
    <property type="entry name" value="OS06G0475900 PROTEIN"/>
    <property type="match status" value="1"/>
</dbReference>
<dbReference type="PANTHER" id="PTHR34835">
    <property type="entry name" value="OS07G0283600 PROTEIN-RELATED"/>
    <property type="match status" value="1"/>
</dbReference>
<sequence length="289" mass="32303">MEITVKMSAKVKRIRFADSQTGCEDPMVKGPNLTRCSAALASEACRALSKTHHEKLEEIGLDAVACMKLESLEKPDLIQWLMDRTGPNSMCILIDDDRKIQITPRTVHLVMGNPLGGKDIVIPPNKVVRNTHDRITEELGIQRNAQLSSKMLIEVIKNREDDPTAVCFFVMVIMSKLLLPTTDFYIPKSDVWVAADLDRVASIDWSKAVFQALSHSLRCWRQNPGSSIASCVVYDGKREPIEALQIPSDSTILRSSILHHMVFSEHNLITQHHPEISQFSSSPVINPPS</sequence>
<dbReference type="STRING" id="4529.A0A0E0Q4C7"/>
<dbReference type="eggNOG" id="ENOG502QVK9">
    <property type="taxonomic scope" value="Eukaryota"/>
</dbReference>
<dbReference type="EnsemblPlants" id="ORUFI07G03580.1">
    <property type="protein sequence ID" value="ORUFI07G03580.1"/>
    <property type="gene ID" value="ORUFI07G03580"/>
</dbReference>
<accession>A0A0E0Q4C7</accession>
<dbReference type="OMA" id="NTHDRIT"/>
<keyword evidence="2" id="KW-1185">Reference proteome</keyword>
<evidence type="ECO:0000313" key="1">
    <source>
        <dbReference type="EnsemblPlants" id="ORUFI07G03580.1"/>
    </source>
</evidence>
<organism evidence="1 2">
    <name type="scientific">Oryza rufipogon</name>
    <name type="common">Brownbeard rice</name>
    <name type="synonym">Asian wild rice</name>
    <dbReference type="NCBI Taxonomy" id="4529"/>
    <lineage>
        <taxon>Eukaryota</taxon>
        <taxon>Viridiplantae</taxon>
        <taxon>Streptophyta</taxon>
        <taxon>Embryophyta</taxon>
        <taxon>Tracheophyta</taxon>
        <taxon>Spermatophyta</taxon>
        <taxon>Magnoliopsida</taxon>
        <taxon>Liliopsida</taxon>
        <taxon>Poales</taxon>
        <taxon>Poaceae</taxon>
        <taxon>BOP clade</taxon>
        <taxon>Oryzoideae</taxon>
        <taxon>Oryzeae</taxon>
        <taxon>Oryzinae</taxon>
        <taxon>Oryza</taxon>
    </lineage>
</organism>
<proteinExistence type="predicted"/>
<dbReference type="Proteomes" id="UP000008022">
    <property type="component" value="Unassembled WGS sequence"/>
</dbReference>
<reference evidence="1" key="2">
    <citation type="submission" date="2015-06" db="UniProtKB">
        <authorList>
            <consortium name="EnsemblPlants"/>
        </authorList>
    </citation>
    <scope>IDENTIFICATION</scope>
</reference>
<dbReference type="AlphaFoldDB" id="A0A0E0Q4C7"/>
<name>A0A0E0Q4C7_ORYRU</name>
<evidence type="ECO:0000313" key="2">
    <source>
        <dbReference type="Proteomes" id="UP000008022"/>
    </source>
</evidence>
<dbReference type="Gramene" id="ORUFI07G03580.1">
    <property type="protein sequence ID" value="ORUFI07G03580.1"/>
    <property type="gene ID" value="ORUFI07G03580"/>
</dbReference>
<protein>
    <submittedName>
        <fullName evidence="1">Uncharacterized protein</fullName>
    </submittedName>
</protein>